<organism evidence="2 3">
    <name type="scientific">Heterodera schachtii</name>
    <name type="common">Sugarbeet cyst nematode worm</name>
    <name type="synonym">Tylenchus schachtii</name>
    <dbReference type="NCBI Taxonomy" id="97005"/>
    <lineage>
        <taxon>Eukaryota</taxon>
        <taxon>Metazoa</taxon>
        <taxon>Ecdysozoa</taxon>
        <taxon>Nematoda</taxon>
        <taxon>Chromadorea</taxon>
        <taxon>Rhabditida</taxon>
        <taxon>Tylenchina</taxon>
        <taxon>Tylenchomorpha</taxon>
        <taxon>Tylenchoidea</taxon>
        <taxon>Heteroderidae</taxon>
        <taxon>Heteroderinae</taxon>
        <taxon>Heterodera</taxon>
    </lineage>
</organism>
<dbReference type="PANTHER" id="PTHR45774:SF3">
    <property type="entry name" value="BTB (POZ) DOMAIN-CONTAINING 2B-RELATED"/>
    <property type="match status" value="1"/>
</dbReference>
<dbReference type="EMBL" id="JBICCN010000366">
    <property type="protein sequence ID" value="KAL3073550.1"/>
    <property type="molecule type" value="Genomic_DNA"/>
</dbReference>
<dbReference type="CDD" id="cd00121">
    <property type="entry name" value="MATH"/>
    <property type="match status" value="1"/>
</dbReference>
<evidence type="ECO:0000313" key="3">
    <source>
        <dbReference type="Proteomes" id="UP001620645"/>
    </source>
</evidence>
<dbReference type="Proteomes" id="UP001620645">
    <property type="component" value="Unassembled WGS sequence"/>
</dbReference>
<dbReference type="SMART" id="SM00875">
    <property type="entry name" value="BACK"/>
    <property type="match status" value="1"/>
</dbReference>
<name>A0ABD2I6U9_HETSC</name>
<dbReference type="AlphaFoldDB" id="A0ABD2I6U9"/>
<feature type="domain" description="BTB" evidence="1">
    <location>
        <begin position="18"/>
        <end position="93"/>
    </location>
</feature>
<evidence type="ECO:0000259" key="1">
    <source>
        <dbReference type="PROSITE" id="PS50097"/>
    </source>
</evidence>
<gene>
    <name evidence="2" type="ORF">niasHS_017117</name>
</gene>
<dbReference type="Gene3D" id="3.30.710.10">
    <property type="entry name" value="Potassium Channel Kv1.1, Chain A"/>
    <property type="match status" value="1"/>
</dbReference>
<evidence type="ECO:0000313" key="2">
    <source>
        <dbReference type="EMBL" id="KAL3073550.1"/>
    </source>
</evidence>
<comment type="caution">
    <text evidence="2">The sequence shown here is derived from an EMBL/GenBank/DDBJ whole genome shotgun (WGS) entry which is preliminary data.</text>
</comment>
<dbReference type="Pfam" id="PF00651">
    <property type="entry name" value="BTB"/>
    <property type="match status" value="1"/>
</dbReference>
<protein>
    <recommendedName>
        <fullName evidence="1">BTB domain-containing protein</fullName>
    </recommendedName>
</protein>
<dbReference type="Gene3D" id="2.60.210.10">
    <property type="entry name" value="Apoptosis, Tumor Necrosis Factor Receptor Associated Protein 2, Chain A"/>
    <property type="match status" value="1"/>
</dbReference>
<dbReference type="SUPFAM" id="SSF49599">
    <property type="entry name" value="TRAF domain-like"/>
    <property type="match status" value="1"/>
</dbReference>
<dbReference type="InterPro" id="IPR011705">
    <property type="entry name" value="BACK"/>
</dbReference>
<dbReference type="SUPFAM" id="SSF54695">
    <property type="entry name" value="POZ domain"/>
    <property type="match status" value="1"/>
</dbReference>
<proteinExistence type="predicted"/>
<dbReference type="InterPro" id="IPR002083">
    <property type="entry name" value="MATH/TRAF_dom"/>
</dbReference>
<reference evidence="2 3" key="1">
    <citation type="submission" date="2024-10" db="EMBL/GenBank/DDBJ databases">
        <authorList>
            <person name="Kim D."/>
        </authorList>
    </citation>
    <scope>NUCLEOTIDE SEQUENCE [LARGE SCALE GENOMIC DNA]</scope>
    <source>
        <strain evidence="2">Taebaek</strain>
    </source>
</reference>
<dbReference type="InterPro" id="IPR008974">
    <property type="entry name" value="TRAF-like"/>
</dbReference>
<accession>A0ABD2I6U9</accession>
<dbReference type="SMART" id="SM00225">
    <property type="entry name" value="BTB"/>
    <property type="match status" value="1"/>
</dbReference>
<dbReference type="InterPro" id="IPR011333">
    <property type="entry name" value="SKP1/BTB/POZ_sf"/>
</dbReference>
<dbReference type="PROSITE" id="PS50097">
    <property type="entry name" value="BTB"/>
    <property type="match status" value="1"/>
</dbReference>
<dbReference type="Pfam" id="PF07707">
    <property type="entry name" value="BACK"/>
    <property type="match status" value="1"/>
</dbReference>
<dbReference type="Gene3D" id="1.25.40.420">
    <property type="match status" value="1"/>
</dbReference>
<dbReference type="InterPro" id="IPR000210">
    <property type="entry name" value="BTB/POZ_dom"/>
</dbReference>
<sequence>MASMSDRMKLMLSSGKGADVHFLVGQSDAKKLLAAHKTILISASEVFETMFRFDAKNSNVGNVNNPVEVPDIEVGAFNVMLSFIYADDLSALNGHNAMAVLYTAKKYNIAGLVTAIKNMPIEKICDDVFMTLAQSRLFEESDLCERSLAYIDNNADDLIRSKEFLQIDQQMLGDILGRSQLAVEEEITIWQNALRWADEKCRQNDKECSGPNRRAMLGPALYKIRFPRISQQDLCDQIVLSGVLTHQELLSLFLYHSRPNLRAVTEAFPLKFSTNLRTKFDDRRKSKGRITLKIDNFFDFTRKDWNIMYSDVVYIRGIPWTLWAASSWSKKKHKKLEFGLCYDVESDHENRESEWCCVCYASFWIVSQWEGYPNYSQITSGLFNSNNSLNSNSSSYIMVEKLLNSENGWYDENSDTVTLMVDVTVNFALGK</sequence>
<keyword evidence="3" id="KW-1185">Reference proteome</keyword>
<dbReference type="PANTHER" id="PTHR45774">
    <property type="entry name" value="BTB/POZ DOMAIN-CONTAINING"/>
    <property type="match status" value="1"/>
</dbReference>